<dbReference type="AlphaFoldDB" id="A0A6A6TVZ9"/>
<accession>A0A6A6TVZ9</accession>
<name>A0A6A6TVZ9_9PEZI</name>
<dbReference type="EMBL" id="MU004245">
    <property type="protein sequence ID" value="KAF2663511.1"/>
    <property type="molecule type" value="Genomic_DNA"/>
</dbReference>
<reference evidence="2" key="1">
    <citation type="journal article" date="2020" name="Stud. Mycol.">
        <title>101 Dothideomycetes genomes: a test case for predicting lifestyles and emergence of pathogens.</title>
        <authorList>
            <person name="Haridas S."/>
            <person name="Albert R."/>
            <person name="Binder M."/>
            <person name="Bloem J."/>
            <person name="Labutti K."/>
            <person name="Salamov A."/>
            <person name="Andreopoulos B."/>
            <person name="Baker S."/>
            <person name="Barry K."/>
            <person name="Bills G."/>
            <person name="Bluhm B."/>
            <person name="Cannon C."/>
            <person name="Castanera R."/>
            <person name="Culley D."/>
            <person name="Daum C."/>
            <person name="Ezra D."/>
            <person name="Gonzalez J."/>
            <person name="Henrissat B."/>
            <person name="Kuo A."/>
            <person name="Liang C."/>
            <person name="Lipzen A."/>
            <person name="Lutzoni F."/>
            <person name="Magnuson J."/>
            <person name="Mondo S."/>
            <person name="Nolan M."/>
            <person name="Ohm R."/>
            <person name="Pangilinan J."/>
            <person name="Park H.-J."/>
            <person name="Ramirez L."/>
            <person name="Alfaro M."/>
            <person name="Sun H."/>
            <person name="Tritt A."/>
            <person name="Yoshinaga Y."/>
            <person name="Zwiers L.-H."/>
            <person name="Turgeon B."/>
            <person name="Goodwin S."/>
            <person name="Spatafora J."/>
            <person name="Crous P."/>
            <person name="Grigoriev I."/>
        </authorList>
    </citation>
    <scope>NUCLEOTIDE SEQUENCE</scope>
    <source>
        <strain evidence="2">CBS 115976</strain>
    </source>
</reference>
<dbReference type="PANTHER" id="PTHR34414">
    <property type="entry name" value="HET DOMAIN-CONTAINING PROTEIN-RELATED"/>
    <property type="match status" value="1"/>
</dbReference>
<dbReference type="Pfam" id="PF20246">
    <property type="entry name" value="DUF6601"/>
    <property type="match status" value="1"/>
</dbReference>
<evidence type="ECO:0000313" key="3">
    <source>
        <dbReference type="Proteomes" id="UP000799302"/>
    </source>
</evidence>
<keyword evidence="3" id="KW-1185">Reference proteome</keyword>
<feature type="transmembrane region" description="Helical" evidence="1">
    <location>
        <begin position="237"/>
        <end position="259"/>
    </location>
</feature>
<dbReference type="InterPro" id="IPR046536">
    <property type="entry name" value="DUF6601"/>
</dbReference>
<dbReference type="Proteomes" id="UP000799302">
    <property type="component" value="Unassembled WGS sequence"/>
</dbReference>
<evidence type="ECO:0000313" key="2">
    <source>
        <dbReference type="EMBL" id="KAF2663511.1"/>
    </source>
</evidence>
<proteinExistence type="predicted"/>
<protein>
    <recommendedName>
        <fullName evidence="4">Subtilisin-like serine protease</fullName>
    </recommendedName>
</protein>
<sequence length="337" mass="38808">MLLISKDTELNKDLTLVASGSSFALRRSETTSSKCLPGQARVQLDNDNLADYLRDAFCIPSLDKIGSYLRLAFTPDSRHISAIHQQATRGREIIVAENPYLHLVWYYDRVFVKPIPPYLLSSAFWEYMRQTDKDLWQSAAGFMRTYAHLIKYEVDFRKAQSKKLGLIPADDGKDTITYERFSRFIAPFADLPDDQVAQRYHYGEMRLTRLNWFARIFLGKLTYHHIHAQWHDYFGRFLAPFLTVFAMCSMILAATQVILSVERAPEITGGWQKFATVALWFSVLVIVLVMVLFAFIVALAAFMFIHDQLFAWKVRRRNQGRQHMGVGIGETMKSGVV</sequence>
<dbReference type="OrthoDB" id="5086500at2759"/>
<evidence type="ECO:0008006" key="4">
    <source>
        <dbReference type="Google" id="ProtNLM"/>
    </source>
</evidence>
<gene>
    <name evidence="2" type="ORF">BT63DRAFT_418977</name>
</gene>
<keyword evidence="1" id="KW-0472">Membrane</keyword>
<evidence type="ECO:0000256" key="1">
    <source>
        <dbReference type="SAM" id="Phobius"/>
    </source>
</evidence>
<organism evidence="2 3">
    <name type="scientific">Microthyrium microscopicum</name>
    <dbReference type="NCBI Taxonomy" id="703497"/>
    <lineage>
        <taxon>Eukaryota</taxon>
        <taxon>Fungi</taxon>
        <taxon>Dikarya</taxon>
        <taxon>Ascomycota</taxon>
        <taxon>Pezizomycotina</taxon>
        <taxon>Dothideomycetes</taxon>
        <taxon>Dothideomycetes incertae sedis</taxon>
        <taxon>Microthyriales</taxon>
        <taxon>Microthyriaceae</taxon>
        <taxon>Microthyrium</taxon>
    </lineage>
</organism>
<keyword evidence="1" id="KW-1133">Transmembrane helix</keyword>
<feature type="transmembrane region" description="Helical" evidence="1">
    <location>
        <begin position="279"/>
        <end position="305"/>
    </location>
</feature>
<dbReference type="PANTHER" id="PTHR34414:SF1">
    <property type="entry name" value="SUBTILISIN-LIKE SERINE PROTEASE"/>
    <property type="match status" value="1"/>
</dbReference>
<keyword evidence="1" id="KW-0812">Transmembrane</keyword>